<reference evidence="2" key="1">
    <citation type="submission" date="2022-11" db="UniProtKB">
        <authorList>
            <consortium name="WormBaseParasite"/>
        </authorList>
    </citation>
    <scope>IDENTIFICATION</scope>
</reference>
<evidence type="ECO:0000313" key="1">
    <source>
        <dbReference type="Proteomes" id="UP000887576"/>
    </source>
</evidence>
<name>A0AC34R2W8_9BILA</name>
<evidence type="ECO:0000313" key="2">
    <source>
        <dbReference type="WBParaSite" id="JU765_v2.g3033.t1"/>
    </source>
</evidence>
<accession>A0AC34R2W8</accession>
<protein>
    <submittedName>
        <fullName evidence="2">Uncharacterized protein</fullName>
    </submittedName>
</protein>
<organism evidence="1 2">
    <name type="scientific">Panagrolaimus sp. JU765</name>
    <dbReference type="NCBI Taxonomy" id="591449"/>
    <lineage>
        <taxon>Eukaryota</taxon>
        <taxon>Metazoa</taxon>
        <taxon>Ecdysozoa</taxon>
        <taxon>Nematoda</taxon>
        <taxon>Chromadorea</taxon>
        <taxon>Rhabditida</taxon>
        <taxon>Tylenchina</taxon>
        <taxon>Panagrolaimomorpha</taxon>
        <taxon>Panagrolaimoidea</taxon>
        <taxon>Panagrolaimidae</taxon>
        <taxon>Panagrolaimus</taxon>
    </lineage>
</organism>
<proteinExistence type="predicted"/>
<dbReference type="WBParaSite" id="JU765_v2.g3033.t1">
    <property type="protein sequence ID" value="JU765_v2.g3033.t1"/>
    <property type="gene ID" value="JU765_v2.g3033"/>
</dbReference>
<dbReference type="Proteomes" id="UP000887576">
    <property type="component" value="Unplaced"/>
</dbReference>
<sequence length="113" mass="12936">MPFVNNTKNRDQSQFTRLADLIVDNVRRENPSVLLIPFLGWRPIIVLFDLNAVEQGIVLYDAECVFTPAADGITLTITFGNREFRLEFHPGDLPRFNALLIKFRALVPSIHRV</sequence>